<evidence type="ECO:0000313" key="3">
    <source>
        <dbReference type="Proteomes" id="UP000295075"/>
    </source>
</evidence>
<proteinExistence type="predicted"/>
<reference evidence="2 3" key="1">
    <citation type="submission" date="2019-03" db="EMBL/GenBank/DDBJ databases">
        <title>Draft genome sequences of novel Actinobacteria.</title>
        <authorList>
            <person name="Sahin N."/>
            <person name="Ay H."/>
            <person name="Saygin H."/>
        </authorList>
    </citation>
    <scope>NUCLEOTIDE SEQUENCE [LARGE SCALE GENOMIC DNA]</scope>
    <source>
        <strain evidence="2 3">JCM 30547</strain>
    </source>
</reference>
<comment type="caution">
    <text evidence="2">The sequence shown here is derived from an EMBL/GenBank/DDBJ whole genome shotgun (WGS) entry which is preliminary data.</text>
</comment>
<keyword evidence="1" id="KW-1133">Transmembrane helix</keyword>
<accession>A0A4R4QHU5</accession>
<organism evidence="2 3">
    <name type="scientific">Kribbella albertanoniae</name>
    <dbReference type="NCBI Taxonomy" id="1266829"/>
    <lineage>
        <taxon>Bacteria</taxon>
        <taxon>Bacillati</taxon>
        <taxon>Actinomycetota</taxon>
        <taxon>Actinomycetes</taxon>
        <taxon>Propionibacteriales</taxon>
        <taxon>Kribbellaceae</taxon>
        <taxon>Kribbella</taxon>
    </lineage>
</organism>
<dbReference type="RefSeq" id="WP_132400784.1">
    <property type="nucleotide sequence ID" value="NZ_SMKA01000003.1"/>
</dbReference>
<protein>
    <submittedName>
        <fullName evidence="2">Uncharacterized protein</fullName>
    </submittedName>
</protein>
<dbReference type="EMBL" id="SMKA01000003">
    <property type="protein sequence ID" value="TDC35316.1"/>
    <property type="molecule type" value="Genomic_DNA"/>
</dbReference>
<dbReference type="Proteomes" id="UP000295075">
    <property type="component" value="Unassembled WGS sequence"/>
</dbReference>
<sequence length="183" mass="20468">MPGAFEVRWVKWHWLVAHRYRLSAFVRLLDVRLPTLEVRPGSLTRSDITLESGEFNRSFDVIGEDPRYLTATLHPRNMQTLLDARPIGLAIDGTVLALYDDGPLTDSLTRGLQALDRLTIPRHVTADWGQYAGVNQPRPGLSFRNVREDRSYGGMLLRLLGFSAGLLGLTWLGCFAAVSIYGS</sequence>
<evidence type="ECO:0000313" key="2">
    <source>
        <dbReference type="EMBL" id="TDC35316.1"/>
    </source>
</evidence>
<keyword evidence="1" id="KW-0812">Transmembrane</keyword>
<dbReference type="OrthoDB" id="3825404at2"/>
<gene>
    <name evidence="2" type="ORF">E1261_01955</name>
</gene>
<dbReference type="AlphaFoldDB" id="A0A4R4QHU5"/>
<name>A0A4R4QHU5_9ACTN</name>
<keyword evidence="3" id="KW-1185">Reference proteome</keyword>
<evidence type="ECO:0000256" key="1">
    <source>
        <dbReference type="SAM" id="Phobius"/>
    </source>
</evidence>
<keyword evidence="1" id="KW-0472">Membrane</keyword>
<feature type="transmembrane region" description="Helical" evidence="1">
    <location>
        <begin position="156"/>
        <end position="181"/>
    </location>
</feature>